<protein>
    <submittedName>
        <fullName evidence="1">AbiH family protein</fullName>
    </submittedName>
</protein>
<evidence type="ECO:0000313" key="2">
    <source>
        <dbReference type="Proteomes" id="UP001596170"/>
    </source>
</evidence>
<dbReference type="InterPro" id="IPR025935">
    <property type="entry name" value="AbiH"/>
</dbReference>
<dbReference type="EMBL" id="JBHSRI010000005">
    <property type="protein sequence ID" value="MFC6038924.1"/>
    <property type="molecule type" value="Genomic_DNA"/>
</dbReference>
<comment type="caution">
    <text evidence="1">The sequence shown here is derived from an EMBL/GenBank/DDBJ whole genome shotgun (WGS) entry which is preliminary data.</text>
</comment>
<dbReference type="RefSeq" id="WP_377733024.1">
    <property type="nucleotide sequence ID" value="NZ_JBHSRI010000005.1"/>
</dbReference>
<proteinExistence type="predicted"/>
<sequence length="350" mass="41430">MKVTYLIGNGLDIHIGLKTSYQDFYSFLQKNKNEPRGTTQNQIYNNILNNHFKIEKQPDDIDWSDFEIAIGQYTSQIDNEVSLEMFINDYEEFIEEFTDFIENQSKGVTSTSFINNTHKIFNNALQKPINLEERDQISIHSNFKNNNKDQQVRNFIVFNYTEVFDEIYHSWREKEKQTRIVSSIPIHIHGLCQSQVLLGVNDESQLQGKFCENDTLKIMMVKTLANRSALSMRFEKATEVVKNSELFIIFGMSLGDSDKYWWEKIMENLEKNSANKVLIYAYVNERGKLEKYIHRMVEKKRYWQDKLVKHSKAEDKNQLYNQIFIQFDTEQIFNFDKTIFEENNSSAIVL</sequence>
<accession>A0ABW1L4Q7</accession>
<dbReference type="Proteomes" id="UP001596170">
    <property type="component" value="Unassembled WGS sequence"/>
</dbReference>
<reference evidence="2" key="1">
    <citation type="journal article" date="2019" name="Int. J. Syst. Evol. Microbiol.">
        <title>The Global Catalogue of Microorganisms (GCM) 10K type strain sequencing project: providing services to taxonomists for standard genome sequencing and annotation.</title>
        <authorList>
            <consortium name="The Broad Institute Genomics Platform"/>
            <consortium name="The Broad Institute Genome Sequencing Center for Infectious Disease"/>
            <person name="Wu L."/>
            <person name="Ma J."/>
        </authorList>
    </citation>
    <scope>NUCLEOTIDE SEQUENCE [LARGE SCALE GENOMIC DNA]</scope>
    <source>
        <strain evidence="2">CCUG 54527</strain>
    </source>
</reference>
<dbReference type="Pfam" id="PF14253">
    <property type="entry name" value="AbiH"/>
    <property type="match status" value="1"/>
</dbReference>
<organism evidence="1 2">
    <name type="scientific">Paenisporosarcina macmurdoensis</name>
    <dbReference type="NCBI Taxonomy" id="212659"/>
    <lineage>
        <taxon>Bacteria</taxon>
        <taxon>Bacillati</taxon>
        <taxon>Bacillota</taxon>
        <taxon>Bacilli</taxon>
        <taxon>Bacillales</taxon>
        <taxon>Caryophanaceae</taxon>
        <taxon>Paenisporosarcina</taxon>
    </lineage>
</organism>
<evidence type="ECO:0000313" key="1">
    <source>
        <dbReference type="EMBL" id="MFC6038924.1"/>
    </source>
</evidence>
<keyword evidence="2" id="KW-1185">Reference proteome</keyword>
<gene>
    <name evidence="1" type="ORF">ACFPYN_05585</name>
</gene>
<name>A0ABW1L4Q7_9BACL</name>